<protein>
    <submittedName>
        <fullName evidence="1">Uncharacterized protein</fullName>
    </submittedName>
</protein>
<organism evidence="1 2">
    <name type="scientific">Planobispora longispora</name>
    <dbReference type="NCBI Taxonomy" id="28887"/>
    <lineage>
        <taxon>Bacteria</taxon>
        <taxon>Bacillati</taxon>
        <taxon>Actinomycetota</taxon>
        <taxon>Actinomycetes</taxon>
        <taxon>Streptosporangiales</taxon>
        <taxon>Streptosporangiaceae</taxon>
        <taxon>Planobispora</taxon>
    </lineage>
</organism>
<dbReference type="EMBL" id="BOOH01000049">
    <property type="protein sequence ID" value="GIH79563.1"/>
    <property type="molecule type" value="Genomic_DNA"/>
</dbReference>
<accession>A0A8J3W8C7</accession>
<dbReference type="RefSeq" id="WP_203894020.1">
    <property type="nucleotide sequence ID" value="NZ_BOOH01000049.1"/>
</dbReference>
<dbReference type="Proteomes" id="UP000616724">
    <property type="component" value="Unassembled WGS sequence"/>
</dbReference>
<reference evidence="1 2" key="1">
    <citation type="submission" date="2021-01" db="EMBL/GenBank/DDBJ databases">
        <title>Whole genome shotgun sequence of Planobispora longispora NBRC 13918.</title>
        <authorList>
            <person name="Komaki H."/>
            <person name="Tamura T."/>
        </authorList>
    </citation>
    <scope>NUCLEOTIDE SEQUENCE [LARGE SCALE GENOMIC DNA]</scope>
    <source>
        <strain evidence="1 2">NBRC 13918</strain>
    </source>
</reference>
<name>A0A8J3W8C7_9ACTN</name>
<evidence type="ECO:0000313" key="2">
    <source>
        <dbReference type="Proteomes" id="UP000616724"/>
    </source>
</evidence>
<dbReference type="AlphaFoldDB" id="A0A8J3W8C7"/>
<evidence type="ECO:0000313" key="1">
    <source>
        <dbReference type="EMBL" id="GIH79563.1"/>
    </source>
</evidence>
<comment type="caution">
    <text evidence="1">The sequence shown here is derived from an EMBL/GenBank/DDBJ whole genome shotgun (WGS) entry which is preliminary data.</text>
</comment>
<keyword evidence="2" id="KW-1185">Reference proteome</keyword>
<sequence>MFTAAVVLTAGMTAGTAGCGSPEFTYVNLNDGQTYFKLPTSWRQIDEKALHAFFESGDSESATAQILRQRTALAAYDAHAEPSVLHFYGLGAADEPFVLVRTMILLPSERDAISLNSLRDFFMPFTAAKRQQAAQLPNYPMKKFEPLIDEVVQPGDGVRGIHVRFNYEVRGAGIHTFDVTSYLAADGQRVSMMLIRCSAACYRKRAQEFDKISQSFTIKRPIG</sequence>
<gene>
    <name evidence="1" type="ORF">Plo01_59920</name>
</gene>
<proteinExistence type="predicted"/>